<dbReference type="OrthoDB" id="179763at2"/>
<dbReference type="EMBL" id="CP022987">
    <property type="protein sequence ID" value="QAA92705.1"/>
    <property type="molecule type" value="Genomic_DNA"/>
</dbReference>
<dbReference type="PANTHER" id="PTHR21310:SF57">
    <property type="entry name" value="BLR2944 PROTEIN"/>
    <property type="match status" value="1"/>
</dbReference>
<proteinExistence type="predicted"/>
<dbReference type="CDD" id="cd05154">
    <property type="entry name" value="ACAD10_11_N-like"/>
    <property type="match status" value="1"/>
</dbReference>
<dbReference type="Proteomes" id="UP000283474">
    <property type="component" value="Chromosome"/>
</dbReference>
<dbReference type="Pfam" id="PF01636">
    <property type="entry name" value="APH"/>
    <property type="match status" value="1"/>
</dbReference>
<dbReference type="KEGG" id="pus:CKA81_01730"/>
<dbReference type="Gene3D" id="3.90.1200.10">
    <property type="match status" value="1"/>
</dbReference>
<dbReference type="Gene3D" id="3.30.200.20">
    <property type="entry name" value="Phosphorylase Kinase, domain 1"/>
    <property type="match status" value="1"/>
</dbReference>
<dbReference type="InterPro" id="IPR011009">
    <property type="entry name" value="Kinase-like_dom_sf"/>
</dbReference>
<reference evidence="2 3" key="1">
    <citation type="submission" date="2017-08" db="EMBL/GenBank/DDBJ databases">
        <authorList>
            <person name="Park S.-J."/>
            <person name="Kim H."/>
        </authorList>
    </citation>
    <scope>NUCLEOTIDE SEQUENCE [LARGE SCALE GENOMIC DNA]</scope>
    <source>
        <strain evidence="3">ye3</strain>
    </source>
</reference>
<dbReference type="SUPFAM" id="SSF56112">
    <property type="entry name" value="Protein kinase-like (PK-like)"/>
    <property type="match status" value="1"/>
</dbReference>
<evidence type="ECO:0000259" key="1">
    <source>
        <dbReference type="Pfam" id="PF01636"/>
    </source>
</evidence>
<evidence type="ECO:0000313" key="3">
    <source>
        <dbReference type="Proteomes" id="UP000283474"/>
    </source>
</evidence>
<dbReference type="InterPro" id="IPR051678">
    <property type="entry name" value="AGP_Transferase"/>
</dbReference>
<keyword evidence="2" id="KW-0808">Transferase</keyword>
<protein>
    <submittedName>
        <fullName evidence="2">Phosphotransferase family protein</fullName>
    </submittedName>
</protein>
<dbReference type="InterPro" id="IPR002575">
    <property type="entry name" value="Aminoglycoside_PTrfase"/>
</dbReference>
<organism evidence="2 3">
    <name type="scientific">Pollutimonas thiosulfatoxidans</name>
    <dbReference type="NCBI Taxonomy" id="2028345"/>
    <lineage>
        <taxon>Bacteria</taxon>
        <taxon>Pseudomonadati</taxon>
        <taxon>Pseudomonadota</taxon>
        <taxon>Betaproteobacteria</taxon>
        <taxon>Burkholderiales</taxon>
        <taxon>Alcaligenaceae</taxon>
        <taxon>Pollutimonas</taxon>
    </lineage>
</organism>
<dbReference type="PANTHER" id="PTHR21310">
    <property type="entry name" value="AMINOGLYCOSIDE PHOSPHOTRANSFERASE-RELATED-RELATED"/>
    <property type="match status" value="1"/>
</dbReference>
<dbReference type="GO" id="GO:0016740">
    <property type="term" value="F:transferase activity"/>
    <property type="evidence" value="ECO:0007669"/>
    <property type="project" value="UniProtKB-KW"/>
</dbReference>
<feature type="domain" description="Aminoglycoside phosphotransferase" evidence="1">
    <location>
        <begin position="28"/>
        <end position="276"/>
    </location>
</feature>
<keyword evidence="3" id="KW-1185">Reference proteome</keyword>
<evidence type="ECO:0000313" key="2">
    <source>
        <dbReference type="EMBL" id="QAA92705.1"/>
    </source>
</evidence>
<sequence length="341" mass="37753">MQADDISRVLGRYVQERTGAGQVQVLEFTRLSGGAIQSNYALTVQCVGGSLPGRLALVVRSDSPSQVAISLTRDHEFRVMQVAYAAGVSVPEPLWFCADLSLIGQAFSVMRRVPGTASGRELVRGALKPQQAQALTQQLGRELACLHKVRPPHDKLPFLAAPTVSPALARVAQYRSALDAISDAHPTLEWSLNWLEDQAPASHDVVLCHGDYRTGNYMVHEGRISGILDWEFSGWSDPYEDLGWLCSRSWRFGARRNPVGGVGRKEDLFQAYEAVAGRKIAPEKVLYWEIMGMTRWAIIALQQAQRHLSGQETSLELALTGRLLPEIEFDILDQIQYMEAA</sequence>
<dbReference type="InterPro" id="IPR041726">
    <property type="entry name" value="ACAD10_11_N"/>
</dbReference>
<gene>
    <name evidence="2" type="ORF">CKA81_01730</name>
</gene>
<accession>A0A410G922</accession>
<name>A0A410G922_9BURK</name>
<dbReference type="RefSeq" id="WP_128353758.1">
    <property type="nucleotide sequence ID" value="NZ_CP022987.1"/>
</dbReference>
<dbReference type="AlphaFoldDB" id="A0A410G922"/>